<proteinExistence type="predicted"/>
<gene>
    <name evidence="1" type="ORF">GJ668_08690</name>
</gene>
<organism evidence="1 2">
    <name type="scientific">Allochromatium palmeri</name>
    <dbReference type="NCBI Taxonomy" id="231048"/>
    <lineage>
        <taxon>Bacteria</taxon>
        <taxon>Pseudomonadati</taxon>
        <taxon>Pseudomonadota</taxon>
        <taxon>Gammaproteobacteria</taxon>
        <taxon>Chromatiales</taxon>
        <taxon>Chromatiaceae</taxon>
        <taxon>Allochromatium</taxon>
    </lineage>
</organism>
<accession>A0A6N8EFP6</accession>
<dbReference type="AlphaFoldDB" id="A0A6N8EFP6"/>
<name>A0A6N8EFP6_9GAMM</name>
<evidence type="ECO:0000313" key="1">
    <source>
        <dbReference type="EMBL" id="MTW21174.1"/>
    </source>
</evidence>
<sequence length="95" mass="10912">MNVAFWDHAKRRLVEHERVPLGHDDVTVTSMHLSMLWQSGPRGRRALPSPYWLAWREDDPTAEDLRLFFLNGPPDLAVSDMDTIRAAAARLAPRH</sequence>
<protein>
    <submittedName>
        <fullName evidence="1">Uncharacterized protein</fullName>
    </submittedName>
</protein>
<reference evidence="1 2" key="1">
    <citation type="submission" date="2019-11" db="EMBL/GenBank/DDBJ databases">
        <title>Whole-genome sequence of the anaerobic purple sulfur bacterium Allochromatium palmeri DSM 15591.</title>
        <authorList>
            <person name="Kyndt J.A."/>
            <person name="Meyer T.E."/>
        </authorList>
    </citation>
    <scope>NUCLEOTIDE SEQUENCE [LARGE SCALE GENOMIC DNA]</scope>
    <source>
        <strain evidence="1 2">DSM 15591</strain>
    </source>
</reference>
<evidence type="ECO:0000313" key="2">
    <source>
        <dbReference type="Proteomes" id="UP000434044"/>
    </source>
</evidence>
<dbReference type="RefSeq" id="WP_155449753.1">
    <property type="nucleotide sequence ID" value="NZ_WNKT01000014.1"/>
</dbReference>
<keyword evidence="2" id="KW-1185">Reference proteome</keyword>
<dbReference type="EMBL" id="WNKT01000014">
    <property type="protein sequence ID" value="MTW21174.1"/>
    <property type="molecule type" value="Genomic_DNA"/>
</dbReference>
<dbReference type="Proteomes" id="UP000434044">
    <property type="component" value="Unassembled WGS sequence"/>
</dbReference>
<comment type="caution">
    <text evidence="1">The sequence shown here is derived from an EMBL/GenBank/DDBJ whole genome shotgun (WGS) entry which is preliminary data.</text>
</comment>